<dbReference type="EMBL" id="BMER01000004">
    <property type="protein sequence ID" value="GGG95856.1"/>
    <property type="molecule type" value="Genomic_DNA"/>
</dbReference>
<keyword evidence="3" id="KW-1185">Reference proteome</keyword>
<proteinExistence type="predicted"/>
<feature type="compositionally biased region" description="Basic and acidic residues" evidence="1">
    <location>
        <begin position="417"/>
        <end position="436"/>
    </location>
</feature>
<comment type="caution">
    <text evidence="2">The sequence shown here is derived from an EMBL/GenBank/DDBJ whole genome shotgun (WGS) entry which is preliminary data.</text>
</comment>
<evidence type="ECO:0000256" key="1">
    <source>
        <dbReference type="SAM" id="MobiDB-lite"/>
    </source>
</evidence>
<sequence length="436" mass="51654">MLSCGPSTSRHTAENRRDTATASADVDAPLQAKILASKKVLKKQLREGANRFNEVSEVPKAAFGMEELHATVVEVKDLLWNDGGYLEWENDKFARKIHDIFGIVIPTDSSELYRYVNLFEPCDTTSIYHRNNGIDYNGFFIVKPENLITDFYYLPELIDYQLLYSDLSEKEKGFSKTSYHQEYHTTVEIEKWMELAARNDEYSLESQRKFNRRLILNRHRFLFENDDSCLNWLLEHDPFFLERLVKKFGWTANEKLLHWAVTQTRFNPSNPDDFGSLFWKKNCDGSLKIHANTFKLLQTLYAPSAASEVHFLLEDLQGYMEYMVYTPHPAIMDKQRVEILAHVVYFAEQYKYKRLDNGQRWSHHRMMGRLRFMLDEKERKILEDNHYFGLPNFREWWDAADYDEYYIDGEHNGPWGRDNEPLTEPEWREKVTGKQL</sequence>
<reference evidence="2" key="1">
    <citation type="journal article" date="2014" name="Int. J. Syst. Evol. Microbiol.">
        <title>Complete genome sequence of Corynebacterium casei LMG S-19264T (=DSM 44701T), isolated from a smear-ripened cheese.</title>
        <authorList>
            <consortium name="US DOE Joint Genome Institute (JGI-PGF)"/>
            <person name="Walter F."/>
            <person name="Albersmeier A."/>
            <person name="Kalinowski J."/>
            <person name="Ruckert C."/>
        </authorList>
    </citation>
    <scope>NUCLEOTIDE SEQUENCE</scope>
    <source>
        <strain evidence="2">CGMCC 1.12195</strain>
    </source>
</reference>
<evidence type="ECO:0000313" key="3">
    <source>
        <dbReference type="Proteomes" id="UP000660862"/>
    </source>
</evidence>
<accession>A0A917HX19</accession>
<dbReference type="AlphaFoldDB" id="A0A917HX19"/>
<feature type="compositionally biased region" description="Polar residues" evidence="1">
    <location>
        <begin position="1"/>
        <end position="10"/>
    </location>
</feature>
<evidence type="ECO:0000313" key="2">
    <source>
        <dbReference type="EMBL" id="GGG95856.1"/>
    </source>
</evidence>
<feature type="region of interest" description="Disordered" evidence="1">
    <location>
        <begin position="1"/>
        <end position="23"/>
    </location>
</feature>
<gene>
    <name evidence="2" type="ORF">GCM10007415_33860</name>
</gene>
<organism evidence="2 3">
    <name type="scientific">Parapedobacter pyrenivorans</name>
    <dbReference type="NCBI Taxonomy" id="1305674"/>
    <lineage>
        <taxon>Bacteria</taxon>
        <taxon>Pseudomonadati</taxon>
        <taxon>Bacteroidota</taxon>
        <taxon>Sphingobacteriia</taxon>
        <taxon>Sphingobacteriales</taxon>
        <taxon>Sphingobacteriaceae</taxon>
        <taxon>Parapedobacter</taxon>
    </lineage>
</organism>
<protein>
    <submittedName>
        <fullName evidence="2">Uncharacterized protein</fullName>
    </submittedName>
</protein>
<name>A0A917HX19_9SPHI</name>
<dbReference type="Proteomes" id="UP000660862">
    <property type="component" value="Unassembled WGS sequence"/>
</dbReference>
<feature type="region of interest" description="Disordered" evidence="1">
    <location>
        <begin position="416"/>
        <end position="436"/>
    </location>
</feature>
<reference evidence="2" key="2">
    <citation type="submission" date="2020-09" db="EMBL/GenBank/DDBJ databases">
        <authorList>
            <person name="Sun Q."/>
            <person name="Zhou Y."/>
        </authorList>
    </citation>
    <scope>NUCLEOTIDE SEQUENCE</scope>
    <source>
        <strain evidence="2">CGMCC 1.12195</strain>
    </source>
</reference>